<gene>
    <name evidence="1" type="ORF">DFR74_111206</name>
</gene>
<dbReference type="Proteomes" id="UP000252586">
    <property type="component" value="Unassembled WGS sequence"/>
</dbReference>
<dbReference type="RefSeq" id="WP_067505283.1">
    <property type="nucleotide sequence ID" value="NZ_JADLRD010000004.1"/>
</dbReference>
<organism evidence="1 2">
    <name type="scientific">Nocardia puris</name>
    <dbReference type="NCBI Taxonomy" id="208602"/>
    <lineage>
        <taxon>Bacteria</taxon>
        <taxon>Bacillati</taxon>
        <taxon>Actinomycetota</taxon>
        <taxon>Actinomycetes</taxon>
        <taxon>Mycobacteriales</taxon>
        <taxon>Nocardiaceae</taxon>
        <taxon>Nocardia</taxon>
    </lineage>
</organism>
<name>A0A366DBS5_9NOCA</name>
<evidence type="ECO:0000313" key="1">
    <source>
        <dbReference type="EMBL" id="RBO87500.1"/>
    </source>
</evidence>
<sequence>MTREYPWLADLPDDGRAEAVAELTHVRITKTEVFVHELTAWQHTAEIYADPELLDKLRGPCEVSEFVAAYRPSASLGTIPSTD</sequence>
<reference evidence="1 2" key="1">
    <citation type="submission" date="2018-06" db="EMBL/GenBank/DDBJ databases">
        <title>Genomic Encyclopedia of Type Strains, Phase IV (KMG-IV): sequencing the most valuable type-strain genomes for metagenomic binning, comparative biology and taxonomic classification.</title>
        <authorList>
            <person name="Goeker M."/>
        </authorList>
    </citation>
    <scope>NUCLEOTIDE SEQUENCE [LARGE SCALE GENOMIC DNA]</scope>
    <source>
        <strain evidence="1 2">DSM 44599</strain>
    </source>
</reference>
<keyword evidence="2" id="KW-1185">Reference proteome</keyword>
<accession>A0A366DBS5</accession>
<dbReference type="AlphaFoldDB" id="A0A366DBS5"/>
<protein>
    <submittedName>
        <fullName evidence="1">Uncharacterized protein</fullName>
    </submittedName>
</protein>
<dbReference type="STRING" id="1210090.GCA_001613185_01457"/>
<proteinExistence type="predicted"/>
<dbReference type="EMBL" id="QNRE01000011">
    <property type="protein sequence ID" value="RBO87500.1"/>
    <property type="molecule type" value="Genomic_DNA"/>
</dbReference>
<comment type="caution">
    <text evidence="1">The sequence shown here is derived from an EMBL/GenBank/DDBJ whole genome shotgun (WGS) entry which is preliminary data.</text>
</comment>
<evidence type="ECO:0000313" key="2">
    <source>
        <dbReference type="Proteomes" id="UP000252586"/>
    </source>
</evidence>